<keyword evidence="1" id="KW-0812">Transmembrane</keyword>
<sequence>MPGLNLQQSRLLLFRFLWIVIAALHPILYKNNIISMGNNATISVFRMDSNGINYSGYTLENQSTMIISAFINDYQL</sequence>
<dbReference type="AlphaFoldDB" id="A0A220MK83"/>
<name>A0A220MK83_9BACL</name>
<accession>A0A220MK83</accession>
<keyword evidence="1" id="KW-1133">Transmembrane helix</keyword>
<reference evidence="2 3" key="1">
    <citation type="submission" date="2016-11" db="EMBL/GenBank/DDBJ databases">
        <authorList>
            <person name="Jaros S."/>
            <person name="Januszkiewicz K."/>
            <person name="Wedrychowicz H."/>
        </authorList>
    </citation>
    <scope>NUCLEOTIDE SEQUENCE [LARGE SCALE GENOMIC DNA]</scope>
    <source>
        <strain evidence="2 3">NF2</strain>
    </source>
</reference>
<dbReference type="Proteomes" id="UP000197781">
    <property type="component" value="Chromosome"/>
</dbReference>
<dbReference type="KEGG" id="bfm:BP422_19535"/>
<proteinExistence type="predicted"/>
<protein>
    <submittedName>
        <fullName evidence="2">Uncharacterized protein</fullName>
    </submittedName>
</protein>
<keyword evidence="1" id="KW-0472">Membrane</keyword>
<evidence type="ECO:0000313" key="3">
    <source>
        <dbReference type="Proteomes" id="UP000197781"/>
    </source>
</evidence>
<feature type="transmembrane region" description="Helical" evidence="1">
    <location>
        <begin position="12"/>
        <end position="29"/>
    </location>
</feature>
<evidence type="ECO:0000256" key="1">
    <source>
        <dbReference type="SAM" id="Phobius"/>
    </source>
</evidence>
<evidence type="ECO:0000313" key="2">
    <source>
        <dbReference type="EMBL" id="ASJ55544.1"/>
    </source>
</evidence>
<gene>
    <name evidence="2" type="ORF">BP422_19535</name>
</gene>
<dbReference type="EMBL" id="CP018145">
    <property type="protein sequence ID" value="ASJ55544.1"/>
    <property type="molecule type" value="Genomic_DNA"/>
</dbReference>
<organism evidence="2 3">
    <name type="scientific">Brevibacillus formosus</name>
    <dbReference type="NCBI Taxonomy" id="54913"/>
    <lineage>
        <taxon>Bacteria</taxon>
        <taxon>Bacillati</taxon>
        <taxon>Bacillota</taxon>
        <taxon>Bacilli</taxon>
        <taxon>Bacillales</taxon>
        <taxon>Paenibacillaceae</taxon>
        <taxon>Brevibacillus</taxon>
    </lineage>
</organism>